<protein>
    <submittedName>
        <fullName evidence="2">Uncharacterized protein</fullName>
    </submittedName>
</protein>
<comment type="caution">
    <text evidence="2">The sequence shown here is derived from an EMBL/GenBank/DDBJ whole genome shotgun (WGS) entry which is preliminary data.</text>
</comment>
<keyword evidence="3" id="KW-1185">Reference proteome</keyword>
<feature type="region of interest" description="Disordered" evidence="1">
    <location>
        <begin position="57"/>
        <end position="77"/>
    </location>
</feature>
<dbReference type="Proteomes" id="UP001054837">
    <property type="component" value="Unassembled WGS sequence"/>
</dbReference>
<sequence length="100" mass="11307">MEVCQRGKIKVQAKINKFAAIKQKHSRTPELSQVVSNAEGASRDTRHCVLDALREVNDSRNHFSPPPPPLSRAHYHPSLPPKDFFRSLLPISNVNLQEID</sequence>
<evidence type="ECO:0000256" key="1">
    <source>
        <dbReference type="SAM" id="MobiDB-lite"/>
    </source>
</evidence>
<dbReference type="EMBL" id="BPLQ01005363">
    <property type="protein sequence ID" value="GIY14436.1"/>
    <property type="molecule type" value="Genomic_DNA"/>
</dbReference>
<evidence type="ECO:0000313" key="3">
    <source>
        <dbReference type="Proteomes" id="UP001054837"/>
    </source>
</evidence>
<organism evidence="2 3">
    <name type="scientific">Caerostris darwini</name>
    <dbReference type="NCBI Taxonomy" id="1538125"/>
    <lineage>
        <taxon>Eukaryota</taxon>
        <taxon>Metazoa</taxon>
        <taxon>Ecdysozoa</taxon>
        <taxon>Arthropoda</taxon>
        <taxon>Chelicerata</taxon>
        <taxon>Arachnida</taxon>
        <taxon>Araneae</taxon>
        <taxon>Araneomorphae</taxon>
        <taxon>Entelegynae</taxon>
        <taxon>Araneoidea</taxon>
        <taxon>Araneidae</taxon>
        <taxon>Caerostris</taxon>
    </lineage>
</organism>
<proteinExistence type="predicted"/>
<name>A0AAV4R1I6_9ARAC</name>
<evidence type="ECO:0000313" key="2">
    <source>
        <dbReference type="EMBL" id="GIY14436.1"/>
    </source>
</evidence>
<reference evidence="2 3" key="1">
    <citation type="submission" date="2021-06" db="EMBL/GenBank/DDBJ databases">
        <title>Caerostris darwini draft genome.</title>
        <authorList>
            <person name="Kono N."/>
            <person name="Arakawa K."/>
        </authorList>
    </citation>
    <scope>NUCLEOTIDE SEQUENCE [LARGE SCALE GENOMIC DNA]</scope>
</reference>
<accession>A0AAV4R1I6</accession>
<gene>
    <name evidence="2" type="ORF">CDAR_278121</name>
</gene>
<dbReference type="AlphaFoldDB" id="A0AAV4R1I6"/>